<dbReference type="KEGG" id="mmas:MYMAC_004191"/>
<dbReference type="AlphaFoldDB" id="A0A250JXG7"/>
<name>A0A250JXG7_9BACT</name>
<dbReference type="RefSeq" id="WP_013940882.1">
    <property type="nucleotide sequence ID" value="NZ_CP022203.1"/>
</dbReference>
<feature type="region of interest" description="Disordered" evidence="1">
    <location>
        <begin position="65"/>
        <end position="90"/>
    </location>
</feature>
<evidence type="ECO:0000256" key="1">
    <source>
        <dbReference type="SAM" id="MobiDB-lite"/>
    </source>
</evidence>
<proteinExistence type="predicted"/>
<gene>
    <name evidence="2" type="ORF">MYMAC_004191</name>
</gene>
<dbReference type="OrthoDB" id="5523369at2"/>
<organism evidence="2 3">
    <name type="scientific">Corallococcus macrosporus DSM 14697</name>
    <dbReference type="NCBI Taxonomy" id="1189310"/>
    <lineage>
        <taxon>Bacteria</taxon>
        <taxon>Pseudomonadati</taxon>
        <taxon>Myxococcota</taxon>
        <taxon>Myxococcia</taxon>
        <taxon>Myxococcales</taxon>
        <taxon>Cystobacterineae</taxon>
        <taxon>Myxococcaceae</taxon>
        <taxon>Corallococcus</taxon>
    </lineage>
</organism>
<accession>A0A250JXG7</accession>
<evidence type="ECO:0000313" key="3">
    <source>
        <dbReference type="Proteomes" id="UP000217343"/>
    </source>
</evidence>
<sequence length="90" mass="9627">MKTAVAFLAGVATGWMARSTVDTSRGAVVSMATAAFDLVGWTRRVIATEREFLSDLLAEARSRANLHQTHGRRAAEGSPRSVADSREGHA</sequence>
<protein>
    <submittedName>
        <fullName evidence="2">Uncharacterized protein</fullName>
    </submittedName>
</protein>
<evidence type="ECO:0000313" key="2">
    <source>
        <dbReference type="EMBL" id="ATB48564.1"/>
    </source>
</evidence>
<reference evidence="2 3" key="1">
    <citation type="submission" date="2017-06" db="EMBL/GenBank/DDBJ databases">
        <title>Sequencing and comparative analysis of myxobacterial genomes.</title>
        <authorList>
            <person name="Rupp O."/>
            <person name="Goesmann A."/>
            <person name="Sogaard-Andersen L."/>
        </authorList>
    </citation>
    <scope>NUCLEOTIDE SEQUENCE [LARGE SCALE GENOMIC DNA]</scope>
    <source>
        <strain evidence="2 3">DSM 14697</strain>
    </source>
</reference>
<dbReference type="Proteomes" id="UP000217343">
    <property type="component" value="Chromosome"/>
</dbReference>
<dbReference type="EMBL" id="CP022203">
    <property type="protein sequence ID" value="ATB48564.1"/>
    <property type="molecule type" value="Genomic_DNA"/>
</dbReference>
<keyword evidence="3" id="KW-1185">Reference proteome</keyword>